<dbReference type="Gene3D" id="1.10.238.10">
    <property type="entry name" value="EF-hand"/>
    <property type="match status" value="1"/>
</dbReference>
<feature type="domain" description="EF-hand" evidence="2">
    <location>
        <begin position="26"/>
        <end position="61"/>
    </location>
</feature>
<gene>
    <name evidence="3" type="ORF">TrST_g7807</name>
</gene>
<keyword evidence="1" id="KW-0106">Calcium</keyword>
<name>A0A9W7AYE2_9STRA</name>
<organism evidence="3 4">
    <name type="scientific">Triparma strigata</name>
    <dbReference type="NCBI Taxonomy" id="1606541"/>
    <lineage>
        <taxon>Eukaryota</taxon>
        <taxon>Sar</taxon>
        <taxon>Stramenopiles</taxon>
        <taxon>Ochrophyta</taxon>
        <taxon>Bolidophyceae</taxon>
        <taxon>Parmales</taxon>
        <taxon>Triparmaceae</taxon>
        <taxon>Triparma</taxon>
    </lineage>
</organism>
<dbReference type="GO" id="GO:0005509">
    <property type="term" value="F:calcium ion binding"/>
    <property type="evidence" value="ECO:0007669"/>
    <property type="project" value="InterPro"/>
</dbReference>
<evidence type="ECO:0000256" key="1">
    <source>
        <dbReference type="ARBA" id="ARBA00022837"/>
    </source>
</evidence>
<protein>
    <recommendedName>
        <fullName evidence="2">EF-hand domain-containing protein</fullName>
    </recommendedName>
</protein>
<dbReference type="InterPro" id="IPR011992">
    <property type="entry name" value="EF-hand-dom_pair"/>
</dbReference>
<dbReference type="CDD" id="cd00051">
    <property type="entry name" value="EFh"/>
    <property type="match status" value="1"/>
</dbReference>
<comment type="caution">
    <text evidence="3">The sequence shown here is derived from an EMBL/GenBank/DDBJ whole genome shotgun (WGS) entry which is preliminary data.</text>
</comment>
<sequence>MLDLDSNGVLDKSEFFAATSKLNLNLSEDDTEQLFNKLDVNGDGVLTCDEFSDIELEGKLFSLSGLKHFFKKHIGGSEQQEMAKPGRWTLELDKFEKESKKAKQYYD</sequence>
<dbReference type="OrthoDB" id="191686at2759"/>
<evidence type="ECO:0000259" key="2">
    <source>
        <dbReference type="PROSITE" id="PS50222"/>
    </source>
</evidence>
<dbReference type="PROSITE" id="PS00018">
    <property type="entry name" value="EF_HAND_1"/>
    <property type="match status" value="2"/>
</dbReference>
<dbReference type="Proteomes" id="UP001165085">
    <property type="component" value="Unassembled WGS sequence"/>
</dbReference>
<keyword evidence="4" id="KW-1185">Reference proteome</keyword>
<dbReference type="AlphaFoldDB" id="A0A9W7AYE2"/>
<dbReference type="EMBL" id="BRXY01000242">
    <property type="protein sequence ID" value="GMH80246.1"/>
    <property type="molecule type" value="Genomic_DNA"/>
</dbReference>
<evidence type="ECO:0000313" key="3">
    <source>
        <dbReference type="EMBL" id="GMH80246.1"/>
    </source>
</evidence>
<feature type="domain" description="EF-hand" evidence="2">
    <location>
        <begin position="1"/>
        <end position="25"/>
    </location>
</feature>
<accession>A0A9W7AYE2</accession>
<dbReference type="PROSITE" id="PS50222">
    <property type="entry name" value="EF_HAND_2"/>
    <property type="match status" value="2"/>
</dbReference>
<evidence type="ECO:0000313" key="4">
    <source>
        <dbReference type="Proteomes" id="UP001165085"/>
    </source>
</evidence>
<proteinExistence type="predicted"/>
<dbReference type="SUPFAM" id="SSF47473">
    <property type="entry name" value="EF-hand"/>
    <property type="match status" value="1"/>
</dbReference>
<dbReference type="Pfam" id="PF13499">
    <property type="entry name" value="EF-hand_7"/>
    <property type="match status" value="1"/>
</dbReference>
<dbReference type="InterPro" id="IPR002048">
    <property type="entry name" value="EF_hand_dom"/>
</dbReference>
<reference evidence="4" key="1">
    <citation type="journal article" date="2023" name="Commun. Biol.">
        <title>Genome analysis of Parmales, the sister group of diatoms, reveals the evolutionary specialization of diatoms from phago-mixotrophs to photoautotrophs.</title>
        <authorList>
            <person name="Ban H."/>
            <person name="Sato S."/>
            <person name="Yoshikawa S."/>
            <person name="Yamada K."/>
            <person name="Nakamura Y."/>
            <person name="Ichinomiya M."/>
            <person name="Sato N."/>
            <person name="Blanc-Mathieu R."/>
            <person name="Endo H."/>
            <person name="Kuwata A."/>
            <person name="Ogata H."/>
        </authorList>
    </citation>
    <scope>NUCLEOTIDE SEQUENCE [LARGE SCALE GENOMIC DNA]</scope>
    <source>
        <strain evidence="4">NIES 3701</strain>
    </source>
</reference>
<dbReference type="InterPro" id="IPR018247">
    <property type="entry name" value="EF_Hand_1_Ca_BS"/>
</dbReference>